<name>A0A1H9TGH9_9MICO</name>
<gene>
    <name evidence="15" type="ORF">SAMN05216199_1596</name>
</gene>
<dbReference type="Pfam" id="PF01794">
    <property type="entry name" value="Ferric_reduct"/>
    <property type="match status" value="1"/>
</dbReference>
<dbReference type="PANTHER" id="PTHR47354">
    <property type="entry name" value="NADH OXIDOREDUCTASE HCR"/>
    <property type="match status" value="1"/>
</dbReference>
<dbReference type="Gene3D" id="2.40.30.10">
    <property type="entry name" value="Translation factors"/>
    <property type="match status" value="1"/>
</dbReference>
<organism evidence="15 16">
    <name type="scientific">Pedococcus cremeus</name>
    <dbReference type="NCBI Taxonomy" id="587636"/>
    <lineage>
        <taxon>Bacteria</taxon>
        <taxon>Bacillati</taxon>
        <taxon>Actinomycetota</taxon>
        <taxon>Actinomycetes</taxon>
        <taxon>Micrococcales</taxon>
        <taxon>Intrasporangiaceae</taxon>
        <taxon>Pedococcus</taxon>
    </lineage>
</organism>
<keyword evidence="11" id="KW-0411">Iron-sulfur</keyword>
<reference evidence="16" key="1">
    <citation type="submission" date="2016-10" db="EMBL/GenBank/DDBJ databases">
        <authorList>
            <person name="Varghese N."/>
            <person name="Submissions S."/>
        </authorList>
    </citation>
    <scope>NUCLEOTIDE SEQUENCE [LARGE SCALE GENOMIC DNA]</scope>
    <source>
        <strain evidence="16">CGMCC 1.6963</strain>
    </source>
</reference>
<keyword evidence="5" id="KW-0001">2Fe-2S</keyword>
<dbReference type="PANTHER" id="PTHR47354:SF8">
    <property type="entry name" value="1,2-PHENYLACETYL-COA EPOXIDASE, SUBUNIT E"/>
    <property type="match status" value="1"/>
</dbReference>
<evidence type="ECO:0000256" key="11">
    <source>
        <dbReference type="ARBA" id="ARBA00023014"/>
    </source>
</evidence>
<dbReference type="Proteomes" id="UP000199019">
    <property type="component" value="Unassembled WGS sequence"/>
</dbReference>
<accession>A0A1H9TGH9</accession>
<dbReference type="GO" id="GO:0046872">
    <property type="term" value="F:metal ion binding"/>
    <property type="evidence" value="ECO:0007669"/>
    <property type="project" value="UniProtKB-KW"/>
</dbReference>
<dbReference type="InterPro" id="IPR013130">
    <property type="entry name" value="Fe3_Rdtase_TM_dom"/>
</dbReference>
<dbReference type="PROSITE" id="PS51384">
    <property type="entry name" value="FAD_FR"/>
    <property type="match status" value="1"/>
</dbReference>
<dbReference type="SFLD" id="SFLDS00052">
    <property type="entry name" value="Ferric_Reductase_Domain"/>
    <property type="match status" value="1"/>
</dbReference>
<sequence>MTTVQRQSSRRSIDARLRQLPARHHDPRRAGRRHLSWRQRVGDLLELLAAASLVLVLALFFRDGGSKDLVSGSWPTGLIAIGRATGLVAVDLLLLQLLLAARVPWIDRVYGTDRALKAHRVLGRITVPLVLVHLETLVLGYAARDHRSAWLAPVVEPFVMLRTVPDMLTAFAATALLVVIAVTSVRMAVRAMGYERWHLVHLTAYAAVALSIPHQLSIGSDLSRSPVVRVYWLGLYVLVAGSIVWWRVLVPVYRSLRHRLRVEAVVEETAGVWSVWVRGRDLEQLDARAGQFFNWRFNAPGLRAFAHPWSLSSMPSENHLRLTVRDLGDHSRALAKLRPGTRVLIEGPYGAFTTARRTRRRVLLIAAGIGITPIRALAEELAADPATRPGDITVAYRADAEDQLALRAELERLTEDEGHALHLLTGPPVAGSWFPGDQPGHDDADRLRRLLHDPRQCDVYLCGPAAWMDLVHTSLREAGVPRLNIHDERFSW</sequence>
<dbReference type="InterPro" id="IPR017927">
    <property type="entry name" value="FAD-bd_FR_type"/>
</dbReference>
<dbReference type="PRINTS" id="PR00410">
    <property type="entry name" value="PHEHYDRXLASE"/>
</dbReference>
<evidence type="ECO:0000256" key="2">
    <source>
        <dbReference type="ARBA" id="ARBA00004141"/>
    </source>
</evidence>
<keyword evidence="4 13" id="KW-0812">Transmembrane</keyword>
<dbReference type="InterPro" id="IPR001433">
    <property type="entry name" value="OxRdtase_FAD/NAD-bd"/>
</dbReference>
<evidence type="ECO:0000256" key="6">
    <source>
        <dbReference type="ARBA" id="ARBA00022723"/>
    </source>
</evidence>
<dbReference type="InterPro" id="IPR017938">
    <property type="entry name" value="Riboflavin_synthase-like_b-brl"/>
</dbReference>
<feature type="transmembrane region" description="Helical" evidence="13">
    <location>
        <begin position="197"/>
        <end position="218"/>
    </location>
</feature>
<dbReference type="OrthoDB" id="9801223at2"/>
<evidence type="ECO:0000256" key="13">
    <source>
        <dbReference type="SAM" id="Phobius"/>
    </source>
</evidence>
<protein>
    <submittedName>
        <fullName evidence="15">Predicted ferric reductase</fullName>
    </submittedName>
</protein>
<keyword evidence="10" id="KW-0408">Iron</keyword>
<evidence type="ECO:0000256" key="9">
    <source>
        <dbReference type="ARBA" id="ARBA00023002"/>
    </source>
</evidence>
<dbReference type="Pfam" id="PF00175">
    <property type="entry name" value="NAD_binding_1"/>
    <property type="match status" value="1"/>
</dbReference>
<dbReference type="RefSeq" id="WP_091756963.1">
    <property type="nucleotide sequence ID" value="NZ_FOHB01000002.1"/>
</dbReference>
<keyword evidence="8 13" id="KW-1133">Transmembrane helix</keyword>
<feature type="transmembrane region" description="Helical" evidence="13">
    <location>
        <begin position="121"/>
        <end position="143"/>
    </location>
</feature>
<evidence type="ECO:0000256" key="4">
    <source>
        <dbReference type="ARBA" id="ARBA00022692"/>
    </source>
</evidence>
<keyword evidence="9" id="KW-0560">Oxidoreductase</keyword>
<dbReference type="Gene3D" id="3.40.50.80">
    <property type="entry name" value="Nucleotide-binding domain of ferredoxin-NADP reductase (FNR) module"/>
    <property type="match status" value="1"/>
</dbReference>
<evidence type="ECO:0000256" key="1">
    <source>
        <dbReference type="ARBA" id="ARBA00001974"/>
    </source>
</evidence>
<feature type="domain" description="FAD-binding FR-type" evidence="14">
    <location>
        <begin position="255"/>
        <end position="355"/>
    </location>
</feature>
<dbReference type="SUPFAM" id="SSF63380">
    <property type="entry name" value="Riboflavin synthase domain-like"/>
    <property type="match status" value="1"/>
</dbReference>
<dbReference type="GO" id="GO:0016020">
    <property type="term" value="C:membrane"/>
    <property type="evidence" value="ECO:0007669"/>
    <property type="project" value="UniProtKB-SubCell"/>
</dbReference>
<dbReference type="InterPro" id="IPR039261">
    <property type="entry name" value="FNR_nucleotide-bd"/>
</dbReference>
<keyword evidence="7" id="KW-0274">FAD</keyword>
<comment type="cofactor">
    <cofactor evidence="1">
        <name>FAD</name>
        <dbReference type="ChEBI" id="CHEBI:57692"/>
    </cofactor>
</comment>
<evidence type="ECO:0000313" key="16">
    <source>
        <dbReference type="Proteomes" id="UP000199019"/>
    </source>
</evidence>
<evidence type="ECO:0000256" key="5">
    <source>
        <dbReference type="ARBA" id="ARBA00022714"/>
    </source>
</evidence>
<evidence type="ECO:0000256" key="3">
    <source>
        <dbReference type="ARBA" id="ARBA00022630"/>
    </source>
</evidence>
<feature type="transmembrane region" description="Helical" evidence="13">
    <location>
        <begin position="163"/>
        <end position="185"/>
    </location>
</feature>
<feature type="transmembrane region" description="Helical" evidence="13">
    <location>
        <begin position="230"/>
        <end position="250"/>
    </location>
</feature>
<dbReference type="InterPro" id="IPR050415">
    <property type="entry name" value="MRET"/>
</dbReference>
<dbReference type="CDD" id="cd06198">
    <property type="entry name" value="FNR_like_3"/>
    <property type="match status" value="1"/>
</dbReference>
<dbReference type="GO" id="GO:0016491">
    <property type="term" value="F:oxidoreductase activity"/>
    <property type="evidence" value="ECO:0007669"/>
    <property type="project" value="UniProtKB-KW"/>
</dbReference>
<evidence type="ECO:0000313" key="15">
    <source>
        <dbReference type="EMBL" id="SER96137.1"/>
    </source>
</evidence>
<keyword evidence="3" id="KW-0285">Flavoprotein</keyword>
<dbReference type="STRING" id="587636.SAMN05216199_1596"/>
<keyword evidence="6" id="KW-0479">Metal-binding</keyword>
<comment type="subcellular location">
    <subcellularLocation>
        <location evidence="2">Membrane</location>
        <topology evidence="2">Multi-pass membrane protein</topology>
    </subcellularLocation>
</comment>
<dbReference type="GO" id="GO:0050660">
    <property type="term" value="F:flavin adenine dinucleotide binding"/>
    <property type="evidence" value="ECO:0007669"/>
    <property type="project" value="TreeGrafter"/>
</dbReference>
<feature type="transmembrane region" description="Helical" evidence="13">
    <location>
        <begin position="81"/>
        <end position="100"/>
    </location>
</feature>
<dbReference type="GO" id="GO:0051537">
    <property type="term" value="F:2 iron, 2 sulfur cluster binding"/>
    <property type="evidence" value="ECO:0007669"/>
    <property type="project" value="UniProtKB-KW"/>
</dbReference>
<evidence type="ECO:0000256" key="7">
    <source>
        <dbReference type="ARBA" id="ARBA00022827"/>
    </source>
</evidence>
<keyword evidence="12 13" id="KW-0472">Membrane</keyword>
<dbReference type="EMBL" id="FOHB01000002">
    <property type="protein sequence ID" value="SER96137.1"/>
    <property type="molecule type" value="Genomic_DNA"/>
</dbReference>
<keyword evidence="16" id="KW-1185">Reference proteome</keyword>
<dbReference type="SUPFAM" id="SSF52343">
    <property type="entry name" value="Ferredoxin reductase-like, C-terminal NADP-linked domain"/>
    <property type="match status" value="1"/>
</dbReference>
<evidence type="ECO:0000256" key="12">
    <source>
        <dbReference type="ARBA" id="ARBA00023136"/>
    </source>
</evidence>
<dbReference type="AlphaFoldDB" id="A0A1H9TGH9"/>
<proteinExistence type="predicted"/>
<evidence type="ECO:0000256" key="8">
    <source>
        <dbReference type="ARBA" id="ARBA00022989"/>
    </source>
</evidence>
<evidence type="ECO:0000259" key="14">
    <source>
        <dbReference type="PROSITE" id="PS51384"/>
    </source>
</evidence>
<feature type="transmembrane region" description="Helical" evidence="13">
    <location>
        <begin position="41"/>
        <end position="61"/>
    </location>
</feature>
<evidence type="ECO:0000256" key="10">
    <source>
        <dbReference type="ARBA" id="ARBA00023004"/>
    </source>
</evidence>